<keyword evidence="2" id="KW-1185">Reference proteome</keyword>
<proteinExistence type="predicted"/>
<dbReference type="Proteomes" id="UP000824120">
    <property type="component" value="Chromosome 2"/>
</dbReference>
<dbReference type="EMBL" id="JACXVP010000002">
    <property type="protein sequence ID" value="KAG5621495.1"/>
    <property type="molecule type" value="Genomic_DNA"/>
</dbReference>
<reference evidence="1 2" key="1">
    <citation type="submission" date="2020-09" db="EMBL/GenBank/DDBJ databases">
        <title>De no assembly of potato wild relative species, Solanum commersonii.</title>
        <authorList>
            <person name="Cho K."/>
        </authorList>
    </citation>
    <scope>NUCLEOTIDE SEQUENCE [LARGE SCALE GENOMIC DNA]</scope>
    <source>
        <strain evidence="1">LZ3.2</strain>
        <tissue evidence="1">Leaf</tissue>
    </source>
</reference>
<dbReference type="AlphaFoldDB" id="A0A9J6AC42"/>
<evidence type="ECO:0000313" key="1">
    <source>
        <dbReference type="EMBL" id="KAG5621495.1"/>
    </source>
</evidence>
<gene>
    <name evidence="1" type="ORF">H5410_006713</name>
</gene>
<sequence>MQSLIYLLSKVLYSYFFNYWLYSIRHKLFITGGSTRLNLCPALPFYYAFIGAFECDIACNSSYFSSY</sequence>
<accession>A0A9J6AC42</accession>
<protein>
    <submittedName>
        <fullName evidence="1">Uncharacterized protein</fullName>
    </submittedName>
</protein>
<evidence type="ECO:0000313" key="2">
    <source>
        <dbReference type="Proteomes" id="UP000824120"/>
    </source>
</evidence>
<name>A0A9J6AC42_SOLCO</name>
<comment type="caution">
    <text evidence="1">The sequence shown here is derived from an EMBL/GenBank/DDBJ whole genome shotgun (WGS) entry which is preliminary data.</text>
</comment>
<organism evidence="1 2">
    <name type="scientific">Solanum commersonii</name>
    <name type="common">Commerson's wild potato</name>
    <name type="synonym">Commerson's nightshade</name>
    <dbReference type="NCBI Taxonomy" id="4109"/>
    <lineage>
        <taxon>Eukaryota</taxon>
        <taxon>Viridiplantae</taxon>
        <taxon>Streptophyta</taxon>
        <taxon>Embryophyta</taxon>
        <taxon>Tracheophyta</taxon>
        <taxon>Spermatophyta</taxon>
        <taxon>Magnoliopsida</taxon>
        <taxon>eudicotyledons</taxon>
        <taxon>Gunneridae</taxon>
        <taxon>Pentapetalae</taxon>
        <taxon>asterids</taxon>
        <taxon>lamiids</taxon>
        <taxon>Solanales</taxon>
        <taxon>Solanaceae</taxon>
        <taxon>Solanoideae</taxon>
        <taxon>Solaneae</taxon>
        <taxon>Solanum</taxon>
    </lineage>
</organism>